<dbReference type="InterPro" id="IPR004119">
    <property type="entry name" value="EcKL"/>
</dbReference>
<reference evidence="3" key="1">
    <citation type="journal article" date="2021" name="Mol. Ecol. Resour.">
        <title>Apolygus lucorum genome provides insights into omnivorousness and mesophyll feeding.</title>
        <authorList>
            <person name="Liu Y."/>
            <person name="Liu H."/>
            <person name="Wang H."/>
            <person name="Huang T."/>
            <person name="Liu B."/>
            <person name="Yang B."/>
            <person name="Yin L."/>
            <person name="Li B."/>
            <person name="Zhang Y."/>
            <person name="Zhang S."/>
            <person name="Jiang F."/>
            <person name="Zhang X."/>
            <person name="Ren Y."/>
            <person name="Wang B."/>
            <person name="Wang S."/>
            <person name="Lu Y."/>
            <person name="Wu K."/>
            <person name="Fan W."/>
            <person name="Wang G."/>
        </authorList>
    </citation>
    <scope>NUCLEOTIDE SEQUENCE</scope>
    <source>
        <strain evidence="3">12Hb</strain>
    </source>
</reference>
<evidence type="ECO:0000256" key="1">
    <source>
        <dbReference type="SAM" id="MobiDB-lite"/>
    </source>
</evidence>
<dbReference type="InterPro" id="IPR011009">
    <property type="entry name" value="Kinase-like_dom_sf"/>
</dbReference>
<comment type="caution">
    <text evidence="3">The sequence shown here is derived from an EMBL/GenBank/DDBJ whole genome shotgun (WGS) entry which is preliminary data.</text>
</comment>
<dbReference type="EMBL" id="WIXP02000008">
    <property type="protein sequence ID" value="KAF6206021.1"/>
    <property type="molecule type" value="Genomic_DNA"/>
</dbReference>
<dbReference type="Pfam" id="PF16009">
    <property type="entry name" value="DUF4779"/>
    <property type="match status" value="1"/>
</dbReference>
<feature type="compositionally biased region" description="Basic and acidic residues" evidence="1">
    <location>
        <begin position="549"/>
        <end position="578"/>
    </location>
</feature>
<feature type="compositionally biased region" description="Basic residues" evidence="1">
    <location>
        <begin position="482"/>
        <end position="494"/>
    </location>
</feature>
<sequence>MELDESWLDAVLKKKSFQDSIVKIKSISVTDALGKGENYLSLIKRVKADVILGSGRRKKMSLIVKQQYESPLLKQMSVANGYFAREIGMYRDILPKMEELMDEVGDGSETLWGRCMEVRLFDRIIFEDLNAQGYVMAARRDQLNFKTASFVLRCLGKFHAMGAVLNERLEIPSDMYWKHPWTKMLELYRNQFKGTLYKMADLMEKWGDEWKESKPKLVDLIPAYWSKFEDYLTQPLEGLKVLAHGDCWTNNMLFKYDVDPAVPVSMKFLDLQISYMTTPCHDLHWFLVSSVPLATRKSQLGDLLQTYADSLLANLEKFGYAGEKPTVQSIEQEFEKYKFMSFVFGSILAAPVLNEKKDALDIESMMEKGYEAKVQGQEDFVYDVFANLSEGAINLLKNEIQDLLKNGVYWSLRGGRLIHFQRGKRGKMKWVWALLGAVLCAAIATGHDKHWEKGGGESHHADHHSSHGEKGDHGYKKEHGHHESKKGHHHKDHHKGGFEDHGGHKHKHHDEGGYHHEHHKGEKGHKGHKFDDSGSYKKGHSTKGKHEVHKLDEYHKKNEFYDEHHDGGHHEEHGGYHKEHGHKHGGHHKKGHHKSGHHHGEKGHKGHHHKGHHHHNHHGHKKAGGHDEHYGHHHKHGKKGGHDEHKHWGYKKHGH</sequence>
<dbReference type="InterPro" id="IPR031959">
    <property type="entry name" value="DUF4779"/>
</dbReference>
<feature type="compositionally biased region" description="Basic residues" evidence="1">
    <location>
        <begin position="516"/>
        <end position="528"/>
    </location>
</feature>
<dbReference type="SUPFAM" id="SSF56112">
    <property type="entry name" value="Protein kinase-like (PK-like)"/>
    <property type="match status" value="1"/>
</dbReference>
<evidence type="ECO:0000313" key="4">
    <source>
        <dbReference type="Proteomes" id="UP000466442"/>
    </source>
</evidence>
<dbReference type="AlphaFoldDB" id="A0A8S9XCK5"/>
<dbReference type="OrthoDB" id="8251545at2759"/>
<dbReference type="SMART" id="SM00587">
    <property type="entry name" value="CHK"/>
    <property type="match status" value="1"/>
</dbReference>
<dbReference type="Proteomes" id="UP000466442">
    <property type="component" value="Unassembled WGS sequence"/>
</dbReference>
<name>A0A8S9XCK5_APOLU</name>
<evidence type="ECO:0000259" key="2">
    <source>
        <dbReference type="SMART" id="SM00587"/>
    </source>
</evidence>
<keyword evidence="4" id="KW-1185">Reference proteome</keyword>
<proteinExistence type="predicted"/>
<accession>A0A8S9XCK5</accession>
<evidence type="ECO:0000313" key="3">
    <source>
        <dbReference type="EMBL" id="KAF6206021.1"/>
    </source>
</evidence>
<dbReference type="PANTHER" id="PTHR11012:SF56">
    <property type="entry name" value="CHK KINASE-LIKE DOMAIN-CONTAINING PROTEIN-RELATED"/>
    <property type="match status" value="1"/>
</dbReference>
<protein>
    <recommendedName>
        <fullName evidence="2">CHK kinase-like domain-containing protein</fullName>
    </recommendedName>
</protein>
<dbReference type="Gene3D" id="3.90.1200.10">
    <property type="match status" value="1"/>
</dbReference>
<feature type="region of interest" description="Disordered" evidence="1">
    <location>
        <begin position="451"/>
        <end position="655"/>
    </location>
</feature>
<dbReference type="InterPro" id="IPR015897">
    <property type="entry name" value="CHK_kinase-like"/>
</dbReference>
<feature type="domain" description="CHK kinase-like" evidence="2">
    <location>
        <begin position="124"/>
        <end position="317"/>
    </location>
</feature>
<feature type="compositionally biased region" description="Basic residues" evidence="1">
    <location>
        <begin position="537"/>
        <end position="548"/>
    </location>
</feature>
<dbReference type="Pfam" id="PF02958">
    <property type="entry name" value="EcKL"/>
    <property type="match status" value="1"/>
</dbReference>
<feature type="compositionally biased region" description="Basic and acidic residues" evidence="1">
    <location>
        <begin position="451"/>
        <end position="481"/>
    </location>
</feature>
<organism evidence="3 4">
    <name type="scientific">Apolygus lucorum</name>
    <name type="common">Small green plant bug</name>
    <name type="synonym">Lygocoris lucorum</name>
    <dbReference type="NCBI Taxonomy" id="248454"/>
    <lineage>
        <taxon>Eukaryota</taxon>
        <taxon>Metazoa</taxon>
        <taxon>Ecdysozoa</taxon>
        <taxon>Arthropoda</taxon>
        <taxon>Hexapoda</taxon>
        <taxon>Insecta</taxon>
        <taxon>Pterygota</taxon>
        <taxon>Neoptera</taxon>
        <taxon>Paraneoptera</taxon>
        <taxon>Hemiptera</taxon>
        <taxon>Heteroptera</taxon>
        <taxon>Panheteroptera</taxon>
        <taxon>Cimicomorpha</taxon>
        <taxon>Miridae</taxon>
        <taxon>Mirini</taxon>
        <taxon>Apolygus</taxon>
    </lineage>
</organism>
<feature type="compositionally biased region" description="Basic residues" evidence="1">
    <location>
        <begin position="579"/>
        <end position="623"/>
    </location>
</feature>
<gene>
    <name evidence="3" type="ORF">GE061_017246</name>
</gene>
<dbReference type="PANTHER" id="PTHR11012">
    <property type="entry name" value="PROTEIN KINASE-LIKE DOMAIN-CONTAINING"/>
    <property type="match status" value="1"/>
</dbReference>